<dbReference type="InterPro" id="IPR007730">
    <property type="entry name" value="SPOR-like_dom"/>
</dbReference>
<protein>
    <submittedName>
        <fullName evidence="11">D-alanyl-D-alanine carboxypeptidase</fullName>
    </submittedName>
</protein>
<keyword evidence="6" id="KW-0961">Cell wall biogenesis/degradation</keyword>
<proteinExistence type="inferred from homology"/>
<evidence type="ECO:0000256" key="5">
    <source>
        <dbReference type="ARBA" id="ARBA00022984"/>
    </source>
</evidence>
<dbReference type="PROSITE" id="PS51724">
    <property type="entry name" value="SPOR"/>
    <property type="match status" value="1"/>
</dbReference>
<evidence type="ECO:0000313" key="11">
    <source>
        <dbReference type="EMBL" id="GEO13968.1"/>
    </source>
</evidence>
<dbReference type="Pfam" id="PF00768">
    <property type="entry name" value="Peptidase_S11"/>
    <property type="match status" value="1"/>
</dbReference>
<gene>
    <name evidence="11" type="ORF">MAE02_16640</name>
</gene>
<dbReference type="InterPro" id="IPR036680">
    <property type="entry name" value="SPOR-like_sf"/>
</dbReference>
<evidence type="ECO:0000256" key="3">
    <source>
        <dbReference type="ARBA" id="ARBA00022801"/>
    </source>
</evidence>
<feature type="active site" description="Proton acceptor" evidence="7">
    <location>
        <position position="35"/>
    </location>
</feature>
<dbReference type="GO" id="GO:0042834">
    <property type="term" value="F:peptidoglycan binding"/>
    <property type="evidence" value="ECO:0007669"/>
    <property type="project" value="InterPro"/>
</dbReference>
<accession>A0A512BPR9</accession>
<dbReference type="PANTHER" id="PTHR21581:SF6">
    <property type="entry name" value="TRAFFICKING PROTEIN PARTICLE COMPLEX SUBUNIT 12"/>
    <property type="match status" value="1"/>
</dbReference>
<dbReference type="Proteomes" id="UP000321085">
    <property type="component" value="Unassembled WGS sequence"/>
</dbReference>
<feature type="binding site" evidence="8">
    <location>
        <position position="194"/>
    </location>
    <ligand>
        <name>substrate</name>
    </ligand>
</feature>
<evidence type="ECO:0000256" key="1">
    <source>
        <dbReference type="ARBA" id="ARBA00007164"/>
    </source>
</evidence>
<dbReference type="SUPFAM" id="SSF56601">
    <property type="entry name" value="beta-lactamase/transpeptidase-like"/>
    <property type="match status" value="1"/>
</dbReference>
<keyword evidence="11" id="KW-0121">Carboxypeptidase</keyword>
<keyword evidence="5" id="KW-0573">Peptidoglycan synthesis</keyword>
<dbReference type="GO" id="GO:0009252">
    <property type="term" value="P:peptidoglycan biosynthetic process"/>
    <property type="evidence" value="ECO:0007669"/>
    <property type="project" value="UniProtKB-KW"/>
</dbReference>
<evidence type="ECO:0000313" key="12">
    <source>
        <dbReference type="Proteomes" id="UP000321085"/>
    </source>
</evidence>
<dbReference type="GO" id="GO:0009002">
    <property type="term" value="F:serine-type D-Ala-D-Ala carboxypeptidase activity"/>
    <property type="evidence" value="ECO:0007669"/>
    <property type="project" value="InterPro"/>
</dbReference>
<keyword evidence="4" id="KW-0133">Cell shape</keyword>
<dbReference type="PANTHER" id="PTHR21581">
    <property type="entry name" value="D-ALANYL-D-ALANINE CARBOXYPEPTIDASE"/>
    <property type="match status" value="1"/>
</dbReference>
<dbReference type="GO" id="GO:0008360">
    <property type="term" value="P:regulation of cell shape"/>
    <property type="evidence" value="ECO:0007669"/>
    <property type="project" value="UniProtKB-KW"/>
</dbReference>
<evidence type="ECO:0000256" key="6">
    <source>
        <dbReference type="ARBA" id="ARBA00023316"/>
    </source>
</evidence>
<evidence type="ECO:0000256" key="2">
    <source>
        <dbReference type="ARBA" id="ARBA00022729"/>
    </source>
</evidence>
<evidence type="ECO:0000256" key="9">
    <source>
        <dbReference type="RuleBase" id="RU004016"/>
    </source>
</evidence>
<dbReference type="PRINTS" id="PR00725">
    <property type="entry name" value="DADACBPTASE1"/>
</dbReference>
<feature type="active site" description="Acyl-ester intermediate" evidence="7">
    <location>
        <position position="32"/>
    </location>
</feature>
<evidence type="ECO:0000259" key="10">
    <source>
        <dbReference type="PROSITE" id="PS51724"/>
    </source>
</evidence>
<sequence length="372" mass="39927">MADDRYAAIVRDLTSGKILHSVAAEELRYPASLTKMMTLYLLFEDLQQGRVSLGTELAVTSNAEVQPPSKLGLQTGETIEVEDAIKALVTKSANDVAVVVAENLAGSEAAFADRMTRTAYALGMTRTQFRNASGLPDPEQVTTARDMMVLGTALQVQFPRYYAYFKTPSFTFRGHVHKGHNRLIGKVQGVDGIKTGYIRASGFNLVTSAQRSGRRIVAVVMGGTTAKSRDQQMAALIESYLPQGQMRSLAVGERVAAAGADPVLSTSVEPEAPVPAAIKPLKIAAAQGIATTGRAVAYVVQIGALPSREAALKILRETQAAHADILSGFEPIAAPYKSVVRARYSGFSDRQAAFGVCEQLRRKRVTCQVLPL</sequence>
<dbReference type="Gene3D" id="3.40.710.10">
    <property type="entry name" value="DD-peptidase/beta-lactamase superfamily"/>
    <property type="match status" value="1"/>
</dbReference>
<dbReference type="InterPro" id="IPR012338">
    <property type="entry name" value="Beta-lactam/transpept-like"/>
</dbReference>
<dbReference type="AlphaFoldDB" id="A0A512BPR9"/>
<dbReference type="EMBL" id="BJYU01000018">
    <property type="protein sequence ID" value="GEO13968.1"/>
    <property type="molecule type" value="Genomic_DNA"/>
</dbReference>
<evidence type="ECO:0000256" key="8">
    <source>
        <dbReference type="PIRSR" id="PIRSR618044-2"/>
    </source>
</evidence>
<dbReference type="InterPro" id="IPR001967">
    <property type="entry name" value="Peptidase_S11_N"/>
</dbReference>
<dbReference type="RefSeq" id="WP_114186417.1">
    <property type="nucleotide sequence ID" value="NZ_BJYU01000018.1"/>
</dbReference>
<keyword evidence="11" id="KW-0645">Protease</keyword>
<keyword evidence="2" id="KW-0732">Signal</keyword>
<dbReference type="Pfam" id="PF05036">
    <property type="entry name" value="SPOR"/>
    <property type="match status" value="1"/>
</dbReference>
<keyword evidence="3" id="KW-0378">Hydrolase</keyword>
<evidence type="ECO:0000256" key="7">
    <source>
        <dbReference type="PIRSR" id="PIRSR618044-1"/>
    </source>
</evidence>
<dbReference type="OrthoDB" id="5291989at2"/>
<organism evidence="11 12">
    <name type="scientific">Microvirga aerophila</name>
    <dbReference type="NCBI Taxonomy" id="670291"/>
    <lineage>
        <taxon>Bacteria</taxon>
        <taxon>Pseudomonadati</taxon>
        <taxon>Pseudomonadota</taxon>
        <taxon>Alphaproteobacteria</taxon>
        <taxon>Hyphomicrobiales</taxon>
        <taxon>Methylobacteriaceae</taxon>
        <taxon>Microvirga</taxon>
    </lineage>
</organism>
<feature type="active site" evidence="7">
    <location>
        <position position="92"/>
    </location>
</feature>
<dbReference type="GO" id="GO:0071555">
    <property type="term" value="P:cell wall organization"/>
    <property type="evidence" value="ECO:0007669"/>
    <property type="project" value="UniProtKB-KW"/>
</dbReference>
<keyword evidence="12" id="KW-1185">Reference proteome</keyword>
<dbReference type="Gene3D" id="3.30.70.1070">
    <property type="entry name" value="Sporulation related repeat"/>
    <property type="match status" value="1"/>
</dbReference>
<dbReference type="InterPro" id="IPR018044">
    <property type="entry name" value="Peptidase_S11"/>
</dbReference>
<dbReference type="GO" id="GO:0006508">
    <property type="term" value="P:proteolysis"/>
    <property type="evidence" value="ECO:0007669"/>
    <property type="project" value="InterPro"/>
</dbReference>
<comment type="caution">
    <text evidence="11">The sequence shown here is derived from an EMBL/GenBank/DDBJ whole genome shotgun (WGS) entry which is preliminary data.</text>
</comment>
<reference evidence="11 12" key="1">
    <citation type="submission" date="2019-07" db="EMBL/GenBank/DDBJ databases">
        <title>Whole genome shotgun sequence of Microvirga aerophila NBRC 106136.</title>
        <authorList>
            <person name="Hosoyama A."/>
            <person name="Uohara A."/>
            <person name="Ohji S."/>
            <person name="Ichikawa N."/>
        </authorList>
    </citation>
    <scope>NUCLEOTIDE SEQUENCE [LARGE SCALE GENOMIC DNA]</scope>
    <source>
        <strain evidence="11 12">NBRC 106136</strain>
    </source>
</reference>
<comment type="similarity">
    <text evidence="1 9">Belongs to the peptidase S11 family.</text>
</comment>
<feature type="domain" description="SPOR" evidence="10">
    <location>
        <begin position="292"/>
        <end position="372"/>
    </location>
</feature>
<name>A0A512BPR9_9HYPH</name>
<evidence type="ECO:0000256" key="4">
    <source>
        <dbReference type="ARBA" id="ARBA00022960"/>
    </source>
</evidence>